<gene>
    <name evidence="3" type="ORF">AMOR_43560</name>
</gene>
<feature type="transmembrane region" description="Helical" evidence="1">
    <location>
        <begin position="117"/>
        <end position="136"/>
    </location>
</feature>
<dbReference type="InterPro" id="IPR025508">
    <property type="entry name" value="DUF4395"/>
</dbReference>
<reference evidence="4" key="1">
    <citation type="journal article" date="2022" name="Int. J. Syst. Evol. Microbiol.">
        <title>Anaeromyxobacter oryzae sp. nov., Anaeromyxobacter diazotrophicus sp. nov. and Anaeromyxobacter paludicola sp. nov., isolated from paddy soils.</title>
        <authorList>
            <person name="Itoh H."/>
            <person name="Xu Z."/>
            <person name="Mise K."/>
            <person name="Masuda Y."/>
            <person name="Ushijima N."/>
            <person name="Hayakawa C."/>
            <person name="Shiratori Y."/>
            <person name="Senoo K."/>
        </authorList>
    </citation>
    <scope>NUCLEOTIDE SEQUENCE [LARGE SCALE GENOMIC DNA]</scope>
    <source>
        <strain evidence="4">Red232</strain>
    </source>
</reference>
<dbReference type="EMBL" id="AP025591">
    <property type="protein sequence ID" value="BDG05360.1"/>
    <property type="molecule type" value="Genomic_DNA"/>
</dbReference>
<evidence type="ECO:0000259" key="2">
    <source>
        <dbReference type="Pfam" id="PF14340"/>
    </source>
</evidence>
<dbReference type="RefSeq" id="WP_248354098.1">
    <property type="nucleotide sequence ID" value="NZ_AP025591.1"/>
</dbReference>
<dbReference type="Proteomes" id="UP001162891">
    <property type="component" value="Chromosome"/>
</dbReference>
<proteinExistence type="predicted"/>
<keyword evidence="1" id="KW-0472">Membrane</keyword>
<dbReference type="InterPro" id="IPR016942">
    <property type="entry name" value="UCP030042"/>
</dbReference>
<sequence length="152" mass="15380">MSEPVSSPVVDARAVRLSQGLVAALIGAAAALRASPVLLAPAAHLAASAFLGPRGNVVAQLFRRLVRPHLTGDAPEDARPPRFASTIGAVFLFAALLAHAAGLAVVGWALAGAVAGLALLSAATGLCVGCRLYWLVALVRRARAPRAGVPRA</sequence>
<name>A0ABM7X0T4_9BACT</name>
<keyword evidence="1" id="KW-1133">Transmembrane helix</keyword>
<evidence type="ECO:0000313" key="3">
    <source>
        <dbReference type="EMBL" id="BDG05360.1"/>
    </source>
</evidence>
<protein>
    <recommendedName>
        <fullName evidence="2">DUF4395 domain-containing protein</fullName>
    </recommendedName>
</protein>
<dbReference type="PIRSF" id="PIRSF030042">
    <property type="entry name" value="UCP030042"/>
    <property type="match status" value="1"/>
</dbReference>
<evidence type="ECO:0000313" key="4">
    <source>
        <dbReference type="Proteomes" id="UP001162891"/>
    </source>
</evidence>
<keyword evidence="4" id="KW-1185">Reference proteome</keyword>
<evidence type="ECO:0000256" key="1">
    <source>
        <dbReference type="SAM" id="Phobius"/>
    </source>
</evidence>
<dbReference type="Pfam" id="PF14340">
    <property type="entry name" value="DUF4395"/>
    <property type="match status" value="1"/>
</dbReference>
<keyword evidence="1" id="KW-0812">Transmembrane</keyword>
<feature type="domain" description="DUF4395" evidence="2">
    <location>
        <begin position="10"/>
        <end position="136"/>
    </location>
</feature>
<accession>A0ABM7X0T4</accession>
<organism evidence="3 4">
    <name type="scientific">Anaeromyxobacter oryzae</name>
    <dbReference type="NCBI Taxonomy" id="2918170"/>
    <lineage>
        <taxon>Bacteria</taxon>
        <taxon>Pseudomonadati</taxon>
        <taxon>Myxococcota</taxon>
        <taxon>Myxococcia</taxon>
        <taxon>Myxococcales</taxon>
        <taxon>Cystobacterineae</taxon>
        <taxon>Anaeromyxobacteraceae</taxon>
        <taxon>Anaeromyxobacter</taxon>
    </lineage>
</organism>
<feature type="transmembrane region" description="Helical" evidence="1">
    <location>
        <begin position="89"/>
        <end position="111"/>
    </location>
</feature>